<dbReference type="RefSeq" id="WP_316433634.1">
    <property type="nucleotide sequence ID" value="NZ_CP053586.1"/>
</dbReference>
<dbReference type="AlphaFoldDB" id="A0AA97APT6"/>
<gene>
    <name evidence="1" type="ORF">HJG54_04625</name>
</gene>
<organism evidence="1">
    <name type="scientific">Leptolyngbya sp. NK1-12</name>
    <dbReference type="NCBI Taxonomy" id="2547451"/>
    <lineage>
        <taxon>Bacteria</taxon>
        <taxon>Bacillati</taxon>
        <taxon>Cyanobacteriota</taxon>
        <taxon>Cyanophyceae</taxon>
        <taxon>Leptolyngbyales</taxon>
        <taxon>Leptolyngbyaceae</taxon>
        <taxon>Leptolyngbya group</taxon>
        <taxon>Leptolyngbya</taxon>
    </lineage>
</organism>
<sequence length="155" mass="17433">MTIDEQIQQLIEQAPLYGAKTDEIQLIAPVFKAVANQLQYSQYYILQNLEQNWVMTTLKHRTQPNVTKNVVYAYPSLNAVKTSVATEDPQIMALPVPVIQILFQLLAMEPVDSVIFFGPVVDQTGTEVSRQGLRQSIEQYVQSLRGRSSLPPDIA</sequence>
<dbReference type="EMBL" id="CP053586">
    <property type="protein sequence ID" value="WNZ22218.1"/>
    <property type="molecule type" value="Genomic_DNA"/>
</dbReference>
<name>A0AA97APT6_9CYAN</name>
<protein>
    <submittedName>
        <fullName evidence="1">Uncharacterized protein</fullName>
    </submittedName>
</protein>
<proteinExistence type="predicted"/>
<reference evidence="1" key="1">
    <citation type="submission" date="2020-05" db="EMBL/GenBank/DDBJ databases">
        <authorList>
            <person name="Zhu T."/>
            <person name="Keshari N."/>
            <person name="Lu X."/>
        </authorList>
    </citation>
    <scope>NUCLEOTIDE SEQUENCE</scope>
    <source>
        <strain evidence="1">NK1-12</strain>
    </source>
</reference>
<accession>A0AA97APT6</accession>
<evidence type="ECO:0000313" key="1">
    <source>
        <dbReference type="EMBL" id="WNZ22218.1"/>
    </source>
</evidence>